<reference evidence="10 11" key="1">
    <citation type="submission" date="2016-10" db="EMBL/GenBank/DDBJ databases">
        <authorList>
            <person name="de Groot N.N."/>
        </authorList>
    </citation>
    <scope>NUCLEOTIDE SEQUENCE [LARGE SCALE GENOMIC DNA]</scope>
    <source>
        <strain evidence="10 11">DSM 23042</strain>
    </source>
</reference>
<evidence type="ECO:0000259" key="8">
    <source>
        <dbReference type="PROSITE" id="PS50893"/>
    </source>
</evidence>
<evidence type="ECO:0000259" key="9">
    <source>
        <dbReference type="PROSITE" id="PS50929"/>
    </source>
</evidence>
<dbReference type="InterPro" id="IPR003593">
    <property type="entry name" value="AAA+_ATPase"/>
</dbReference>
<dbReference type="InterPro" id="IPR017871">
    <property type="entry name" value="ABC_transporter-like_CS"/>
</dbReference>
<dbReference type="RefSeq" id="WP_218142572.1">
    <property type="nucleotide sequence ID" value="NZ_FOGU01000015.1"/>
</dbReference>
<dbReference type="GO" id="GO:0005524">
    <property type="term" value="F:ATP binding"/>
    <property type="evidence" value="ECO:0007669"/>
    <property type="project" value="UniProtKB-KW"/>
</dbReference>
<evidence type="ECO:0000313" key="10">
    <source>
        <dbReference type="EMBL" id="SES39246.1"/>
    </source>
</evidence>
<keyword evidence="3" id="KW-0547">Nucleotide-binding</keyword>
<dbReference type="GO" id="GO:0005886">
    <property type="term" value="C:plasma membrane"/>
    <property type="evidence" value="ECO:0007669"/>
    <property type="project" value="UniProtKB-SubCell"/>
</dbReference>
<feature type="transmembrane region" description="Helical" evidence="7">
    <location>
        <begin position="58"/>
        <end position="78"/>
    </location>
</feature>
<accession>A0A1H9WZA9</accession>
<dbReference type="GO" id="GO:0140359">
    <property type="term" value="F:ABC-type transporter activity"/>
    <property type="evidence" value="ECO:0007669"/>
    <property type="project" value="InterPro"/>
</dbReference>
<dbReference type="STRING" id="641238.SAMN04490244_11533"/>
<evidence type="ECO:0000256" key="1">
    <source>
        <dbReference type="ARBA" id="ARBA00004651"/>
    </source>
</evidence>
<organism evidence="10 11">
    <name type="scientific">Tranquillimonas rosea</name>
    <dbReference type="NCBI Taxonomy" id="641238"/>
    <lineage>
        <taxon>Bacteria</taxon>
        <taxon>Pseudomonadati</taxon>
        <taxon>Pseudomonadota</taxon>
        <taxon>Alphaproteobacteria</taxon>
        <taxon>Rhodobacterales</taxon>
        <taxon>Roseobacteraceae</taxon>
        <taxon>Tranquillimonas</taxon>
    </lineage>
</organism>
<gene>
    <name evidence="10" type="ORF">SAMN04490244_11533</name>
</gene>
<dbReference type="Pfam" id="PF00664">
    <property type="entry name" value="ABC_membrane"/>
    <property type="match status" value="1"/>
</dbReference>
<dbReference type="InterPro" id="IPR011527">
    <property type="entry name" value="ABC1_TM_dom"/>
</dbReference>
<evidence type="ECO:0000256" key="4">
    <source>
        <dbReference type="ARBA" id="ARBA00022840"/>
    </source>
</evidence>
<dbReference type="GO" id="GO:0034040">
    <property type="term" value="F:ATPase-coupled lipid transmembrane transporter activity"/>
    <property type="evidence" value="ECO:0007669"/>
    <property type="project" value="TreeGrafter"/>
</dbReference>
<feature type="domain" description="ABC transmembrane type-1" evidence="9">
    <location>
        <begin position="22"/>
        <end position="300"/>
    </location>
</feature>
<feature type="domain" description="ABC transporter" evidence="8">
    <location>
        <begin position="331"/>
        <end position="567"/>
    </location>
</feature>
<evidence type="ECO:0000256" key="3">
    <source>
        <dbReference type="ARBA" id="ARBA00022741"/>
    </source>
</evidence>
<evidence type="ECO:0000256" key="5">
    <source>
        <dbReference type="ARBA" id="ARBA00022989"/>
    </source>
</evidence>
<dbReference type="PROSITE" id="PS50893">
    <property type="entry name" value="ABC_TRANSPORTER_2"/>
    <property type="match status" value="1"/>
</dbReference>
<keyword evidence="2 7" id="KW-0812">Transmembrane</keyword>
<name>A0A1H9WZA9_9RHOB</name>
<dbReference type="SUPFAM" id="SSF90123">
    <property type="entry name" value="ABC transporter transmembrane region"/>
    <property type="match status" value="1"/>
</dbReference>
<sequence length="575" mass="61624">MLQSKSQKPVHHALRACSGAMLAIFLVSAVVNVLMLTGPLFMLQIYDRVLASSSVPTLVVLAGIAIGLYLMGGMLDILRLRALNRIAMRVYARLSGPAFRANMRMPVLMGRRAAGMAPHRDLEAIRRFLGSPGPAAIFDMPFMPFYFLLIFLFHAWLGTLAVVGGVVIACLVITNEYLSRGPSRELSGTSGAQSRLMGAARRNAEVLTSMGMFDSLSRRYSGAVEEHYLRQQAMTDHSNFFSSVIKMLRLMLQSAMLGLGAFLVIQQEITAGVMIAASIIMARALAPIEQAVSHWPSFVAARQAAGRFDEAVQACGDPAATEGLPAPTETLRVEGLATAAPGEQAPLLQGVGFELRAGDGLGVVGPSGAGKTSFARALMGIWPALHGSVRLDGATLDQWPEAERGRFVGYLPQDVELFDGTVAENICRFAAEPDIMAILKAAKLAGIHQMVTALPEGYETVIGENGARLSAGQRQRIGLARALFGDPFLVMLDEPNSNLDMVGERALTTAIGEVRARGGIVVVIAHRPSALTALNKVLMIQDGQQVQFGDRDEVLDKVVPVTKASGSREMQFDAV</sequence>
<dbReference type="GO" id="GO:0016887">
    <property type="term" value="F:ATP hydrolysis activity"/>
    <property type="evidence" value="ECO:0007669"/>
    <property type="project" value="InterPro"/>
</dbReference>
<dbReference type="PANTHER" id="PTHR24221:SF248">
    <property type="entry name" value="ABC TRANSPORTER TRANSMEMBRANE REGION"/>
    <property type="match status" value="1"/>
</dbReference>
<dbReference type="Pfam" id="PF00005">
    <property type="entry name" value="ABC_tran"/>
    <property type="match status" value="1"/>
</dbReference>
<proteinExistence type="predicted"/>
<dbReference type="PROSITE" id="PS50929">
    <property type="entry name" value="ABC_TM1F"/>
    <property type="match status" value="1"/>
</dbReference>
<dbReference type="PROSITE" id="PS00211">
    <property type="entry name" value="ABC_TRANSPORTER_1"/>
    <property type="match status" value="1"/>
</dbReference>
<dbReference type="Proteomes" id="UP000198885">
    <property type="component" value="Unassembled WGS sequence"/>
</dbReference>
<dbReference type="InterPro" id="IPR039421">
    <property type="entry name" value="Type_1_exporter"/>
</dbReference>
<evidence type="ECO:0000256" key="7">
    <source>
        <dbReference type="SAM" id="Phobius"/>
    </source>
</evidence>
<dbReference type="AlphaFoldDB" id="A0A1H9WZA9"/>
<evidence type="ECO:0000256" key="2">
    <source>
        <dbReference type="ARBA" id="ARBA00022692"/>
    </source>
</evidence>
<dbReference type="SMART" id="SM00382">
    <property type="entry name" value="AAA"/>
    <property type="match status" value="1"/>
</dbReference>
<feature type="transmembrane region" description="Helical" evidence="7">
    <location>
        <begin position="21"/>
        <end position="46"/>
    </location>
</feature>
<dbReference type="InterPro" id="IPR036640">
    <property type="entry name" value="ABC1_TM_sf"/>
</dbReference>
<keyword evidence="11" id="KW-1185">Reference proteome</keyword>
<dbReference type="InterPro" id="IPR010128">
    <property type="entry name" value="ATPase_T1SS_PrtD-like"/>
</dbReference>
<dbReference type="InterPro" id="IPR003439">
    <property type="entry name" value="ABC_transporter-like_ATP-bd"/>
</dbReference>
<dbReference type="Gene3D" id="1.20.1560.10">
    <property type="entry name" value="ABC transporter type 1, transmembrane domain"/>
    <property type="match status" value="1"/>
</dbReference>
<dbReference type="GO" id="GO:0030256">
    <property type="term" value="C:type I protein secretion system complex"/>
    <property type="evidence" value="ECO:0007669"/>
    <property type="project" value="InterPro"/>
</dbReference>
<dbReference type="GO" id="GO:0030253">
    <property type="term" value="P:protein secretion by the type I secretion system"/>
    <property type="evidence" value="ECO:0007669"/>
    <property type="project" value="InterPro"/>
</dbReference>
<keyword evidence="5 7" id="KW-1133">Transmembrane helix</keyword>
<comment type="subcellular location">
    <subcellularLocation>
        <location evidence="1">Cell membrane</location>
        <topology evidence="1">Multi-pass membrane protein</topology>
    </subcellularLocation>
</comment>
<dbReference type="EMBL" id="FOGU01000015">
    <property type="protein sequence ID" value="SES39246.1"/>
    <property type="molecule type" value="Genomic_DNA"/>
</dbReference>
<dbReference type="InterPro" id="IPR027417">
    <property type="entry name" value="P-loop_NTPase"/>
</dbReference>
<dbReference type="NCBIfam" id="TIGR01842">
    <property type="entry name" value="type_I_sec_PrtD"/>
    <property type="match status" value="1"/>
</dbReference>
<evidence type="ECO:0000256" key="6">
    <source>
        <dbReference type="ARBA" id="ARBA00023136"/>
    </source>
</evidence>
<keyword evidence="4" id="KW-0067">ATP-binding</keyword>
<evidence type="ECO:0000313" key="11">
    <source>
        <dbReference type="Proteomes" id="UP000198885"/>
    </source>
</evidence>
<dbReference type="SUPFAM" id="SSF52540">
    <property type="entry name" value="P-loop containing nucleoside triphosphate hydrolases"/>
    <property type="match status" value="1"/>
</dbReference>
<dbReference type="PANTHER" id="PTHR24221">
    <property type="entry name" value="ATP-BINDING CASSETTE SUB-FAMILY B"/>
    <property type="match status" value="1"/>
</dbReference>
<protein>
    <submittedName>
        <fullName evidence="10">ABC transporter transmembrane region</fullName>
    </submittedName>
</protein>
<keyword evidence="6 7" id="KW-0472">Membrane</keyword>
<feature type="transmembrane region" description="Helical" evidence="7">
    <location>
        <begin position="145"/>
        <end position="174"/>
    </location>
</feature>
<dbReference type="Gene3D" id="3.40.50.300">
    <property type="entry name" value="P-loop containing nucleotide triphosphate hydrolases"/>
    <property type="match status" value="1"/>
</dbReference>